<keyword evidence="4" id="KW-1133">Transmembrane helix</keyword>
<dbReference type="PANTHER" id="PTHR12546:SF60">
    <property type="entry name" value="MISFIRE, ISOFORM F"/>
    <property type="match status" value="1"/>
</dbReference>
<dbReference type="EMBL" id="KV894606">
    <property type="protein sequence ID" value="OON18031.1"/>
    <property type="molecule type" value="Genomic_DNA"/>
</dbReference>
<keyword evidence="5" id="KW-0472">Membrane</keyword>
<dbReference type="GO" id="GO:0016020">
    <property type="term" value="C:membrane"/>
    <property type="evidence" value="ECO:0007669"/>
    <property type="project" value="UniProtKB-SubCell"/>
</dbReference>
<dbReference type="InterPro" id="IPR035892">
    <property type="entry name" value="C2_domain_sf"/>
</dbReference>
<keyword evidence="2" id="KW-0812">Transmembrane</keyword>
<keyword evidence="3" id="KW-0677">Repeat</keyword>
<evidence type="ECO:0000313" key="6">
    <source>
        <dbReference type="EMBL" id="OON18031.1"/>
    </source>
</evidence>
<evidence type="ECO:0000313" key="7">
    <source>
        <dbReference type="Proteomes" id="UP000243686"/>
    </source>
</evidence>
<dbReference type="Gene3D" id="2.60.40.150">
    <property type="entry name" value="C2 domain"/>
    <property type="match status" value="1"/>
</dbReference>
<dbReference type="PANTHER" id="PTHR12546">
    <property type="entry name" value="FER-1-LIKE"/>
    <property type="match status" value="1"/>
</dbReference>
<evidence type="ECO:0000256" key="4">
    <source>
        <dbReference type="ARBA" id="ARBA00022989"/>
    </source>
</evidence>
<dbReference type="GO" id="GO:0007009">
    <property type="term" value="P:plasma membrane organization"/>
    <property type="evidence" value="ECO:0007669"/>
    <property type="project" value="TreeGrafter"/>
</dbReference>
<keyword evidence="7" id="KW-1185">Reference proteome</keyword>
<dbReference type="InterPro" id="IPR037721">
    <property type="entry name" value="Ferlin"/>
</dbReference>
<dbReference type="Proteomes" id="UP000243686">
    <property type="component" value="Unassembled WGS sequence"/>
</dbReference>
<gene>
    <name evidence="6" type="ORF">X801_06120</name>
</gene>
<evidence type="ECO:0000256" key="2">
    <source>
        <dbReference type="ARBA" id="ARBA00022692"/>
    </source>
</evidence>
<comment type="subcellular location">
    <subcellularLocation>
        <location evidence="1">Membrane</location>
    </subcellularLocation>
</comment>
<evidence type="ECO:0000256" key="3">
    <source>
        <dbReference type="ARBA" id="ARBA00022737"/>
    </source>
</evidence>
<dbReference type="AlphaFoldDB" id="A0A1S8WUD5"/>
<sequence length="103" mass="11868">MHELGGYVERFSQQLHQASYRLGVSFESLNANPHAYPQASLSGEGNFNWRFIFPFDYIKAEDRIEFKDKGPFDVEPITIKSNCELTLQIWDADVFSSDNFLGK</sequence>
<evidence type="ECO:0000256" key="1">
    <source>
        <dbReference type="ARBA" id="ARBA00004370"/>
    </source>
</evidence>
<protein>
    <submittedName>
        <fullName evidence="6">Uncharacterized protein</fullName>
    </submittedName>
</protein>
<organism evidence="6 7">
    <name type="scientific">Opisthorchis viverrini</name>
    <name type="common">Southeast Asian liver fluke</name>
    <dbReference type="NCBI Taxonomy" id="6198"/>
    <lineage>
        <taxon>Eukaryota</taxon>
        <taxon>Metazoa</taxon>
        <taxon>Spiralia</taxon>
        <taxon>Lophotrochozoa</taxon>
        <taxon>Platyhelminthes</taxon>
        <taxon>Trematoda</taxon>
        <taxon>Digenea</taxon>
        <taxon>Opisthorchiida</taxon>
        <taxon>Opisthorchiata</taxon>
        <taxon>Opisthorchiidae</taxon>
        <taxon>Opisthorchis</taxon>
    </lineage>
</organism>
<accession>A0A1S8WUD5</accession>
<name>A0A1S8WUD5_OPIVI</name>
<proteinExistence type="predicted"/>
<reference evidence="6 7" key="1">
    <citation type="submission" date="2015-03" db="EMBL/GenBank/DDBJ databases">
        <title>Draft genome of the nematode, Opisthorchis viverrini.</title>
        <authorList>
            <person name="Mitreva M."/>
        </authorList>
    </citation>
    <scope>NUCLEOTIDE SEQUENCE [LARGE SCALE GENOMIC DNA]</scope>
    <source>
        <strain evidence="6">Khon Kaen</strain>
    </source>
</reference>
<evidence type="ECO:0000256" key="5">
    <source>
        <dbReference type="ARBA" id="ARBA00023136"/>
    </source>
</evidence>